<feature type="region of interest" description="Disordered" evidence="5">
    <location>
        <begin position="516"/>
        <end position="701"/>
    </location>
</feature>
<feature type="compositionally biased region" description="Polar residues" evidence="5">
    <location>
        <begin position="583"/>
        <end position="596"/>
    </location>
</feature>
<dbReference type="SMART" id="SM00060">
    <property type="entry name" value="FN3"/>
    <property type="match status" value="3"/>
</dbReference>
<evidence type="ECO:0000256" key="5">
    <source>
        <dbReference type="SAM" id="MobiDB-lite"/>
    </source>
</evidence>
<feature type="compositionally biased region" description="Basic and acidic residues" evidence="5">
    <location>
        <begin position="668"/>
        <end position="677"/>
    </location>
</feature>
<accession>A0A0B7AG01</accession>
<evidence type="ECO:0000256" key="3">
    <source>
        <dbReference type="ARBA" id="ARBA00022737"/>
    </source>
</evidence>
<evidence type="ECO:0000256" key="2">
    <source>
        <dbReference type="ARBA" id="ARBA00022443"/>
    </source>
</evidence>
<dbReference type="InterPro" id="IPR003961">
    <property type="entry name" value="FN3_dom"/>
</dbReference>
<feature type="compositionally biased region" description="Polar residues" evidence="5">
    <location>
        <begin position="959"/>
        <end position="991"/>
    </location>
</feature>
<gene>
    <name evidence="9" type="primary">ORF117006</name>
    <name evidence="8" type="synonym">ORF116983</name>
</gene>
<dbReference type="CDD" id="cd12012">
    <property type="entry name" value="SH3_RIM-BP_2"/>
    <property type="match status" value="1"/>
</dbReference>
<name>A0A0B7AG01_9EUPU</name>
<dbReference type="EMBL" id="HACG01032853">
    <property type="protein sequence ID" value="CEK79718.1"/>
    <property type="molecule type" value="Transcribed_RNA"/>
</dbReference>
<dbReference type="InterPro" id="IPR036116">
    <property type="entry name" value="FN3_sf"/>
</dbReference>
<evidence type="ECO:0000256" key="4">
    <source>
        <dbReference type="PROSITE-ProRule" id="PRU00192"/>
    </source>
</evidence>
<feature type="region of interest" description="Disordered" evidence="5">
    <location>
        <begin position="436"/>
        <end position="461"/>
    </location>
</feature>
<dbReference type="InterPro" id="IPR035755">
    <property type="entry name" value="RIM-BP_SH3_3"/>
</dbReference>
<dbReference type="InterPro" id="IPR013783">
    <property type="entry name" value="Ig-like_fold"/>
</dbReference>
<feature type="region of interest" description="Disordered" evidence="5">
    <location>
        <begin position="72"/>
        <end position="91"/>
    </location>
</feature>
<dbReference type="PANTHER" id="PTHR14234">
    <property type="entry name" value="RIM BINDING PROTEIN-RELATED"/>
    <property type="match status" value="1"/>
</dbReference>
<dbReference type="GO" id="GO:0045202">
    <property type="term" value="C:synapse"/>
    <property type="evidence" value="ECO:0007669"/>
    <property type="project" value="GOC"/>
</dbReference>
<reference evidence="9" key="1">
    <citation type="submission" date="2014-12" db="EMBL/GenBank/DDBJ databases">
        <title>Insight into the proteome of Arion vulgaris.</title>
        <authorList>
            <person name="Aradska J."/>
            <person name="Bulat T."/>
            <person name="Smidak R."/>
            <person name="Sarate P."/>
            <person name="Gangsoo J."/>
            <person name="Sialana F."/>
            <person name="Bilban M."/>
            <person name="Lubec G."/>
        </authorList>
    </citation>
    <scope>NUCLEOTIDE SEQUENCE</scope>
    <source>
        <tissue evidence="9">Skin</tissue>
    </source>
</reference>
<dbReference type="Gene3D" id="2.60.40.10">
    <property type="entry name" value="Immunoglobulins"/>
    <property type="match status" value="3"/>
</dbReference>
<dbReference type="FunFam" id="2.30.30.40:FF:000016">
    <property type="entry name" value="RIMS-binding protein 2 isoform X2"/>
    <property type="match status" value="1"/>
</dbReference>
<dbReference type="PRINTS" id="PR00452">
    <property type="entry name" value="SH3DOMAIN"/>
</dbReference>
<dbReference type="SUPFAM" id="SSF49265">
    <property type="entry name" value="Fibronectin type III"/>
    <property type="match status" value="2"/>
</dbReference>
<feature type="region of interest" description="Disordered" evidence="5">
    <location>
        <begin position="959"/>
        <end position="1029"/>
    </location>
</feature>
<feature type="domain" description="Fibronectin type-III" evidence="7">
    <location>
        <begin position="136"/>
        <end position="227"/>
    </location>
</feature>
<dbReference type="CDD" id="cd12013">
    <property type="entry name" value="SH3_RIM-BP_3"/>
    <property type="match status" value="1"/>
</dbReference>
<dbReference type="EMBL" id="HACG01032851">
    <property type="protein sequence ID" value="CEK79716.1"/>
    <property type="molecule type" value="Transcribed_RNA"/>
</dbReference>
<dbReference type="PANTHER" id="PTHR14234:SF19">
    <property type="entry name" value="RIM-BINDING PROTEIN, ISOFORM F"/>
    <property type="match status" value="1"/>
</dbReference>
<dbReference type="PROSITE" id="PS50853">
    <property type="entry name" value="FN3"/>
    <property type="match status" value="2"/>
</dbReference>
<dbReference type="FunFam" id="2.30.30.40:FF:000023">
    <property type="entry name" value="RIMS-binding protein 2 isoform F"/>
    <property type="match status" value="1"/>
</dbReference>
<feature type="compositionally biased region" description="Polar residues" evidence="5">
    <location>
        <begin position="651"/>
        <end position="660"/>
    </location>
</feature>
<keyword evidence="2 4" id="KW-0728">SH3 domain</keyword>
<feature type="domain" description="SH3" evidence="6">
    <location>
        <begin position="739"/>
        <end position="807"/>
    </location>
</feature>
<dbReference type="AlphaFoldDB" id="A0A0B7AG01"/>
<comment type="similarity">
    <text evidence="1">Belongs to the RIMBP family.</text>
</comment>
<proteinExistence type="inferred from homology"/>
<protein>
    <recommendedName>
        <fullName evidence="10">RIMS-binding protein 2</fullName>
    </recommendedName>
</protein>
<dbReference type="SMART" id="SM00326">
    <property type="entry name" value="SH3"/>
    <property type="match status" value="2"/>
</dbReference>
<dbReference type="InterPro" id="IPR001452">
    <property type="entry name" value="SH3_domain"/>
</dbReference>
<organism evidence="9">
    <name type="scientific">Arion vulgaris</name>
    <dbReference type="NCBI Taxonomy" id="1028688"/>
    <lineage>
        <taxon>Eukaryota</taxon>
        <taxon>Metazoa</taxon>
        <taxon>Spiralia</taxon>
        <taxon>Lophotrochozoa</taxon>
        <taxon>Mollusca</taxon>
        <taxon>Gastropoda</taxon>
        <taxon>Heterobranchia</taxon>
        <taxon>Euthyneura</taxon>
        <taxon>Panpulmonata</taxon>
        <taxon>Eupulmonata</taxon>
        <taxon>Stylommatophora</taxon>
        <taxon>Helicina</taxon>
        <taxon>Arionoidea</taxon>
        <taxon>Arionidae</taxon>
        <taxon>Arion</taxon>
    </lineage>
</organism>
<evidence type="ECO:0000256" key="1">
    <source>
        <dbReference type="ARBA" id="ARBA00010749"/>
    </source>
</evidence>
<dbReference type="InterPro" id="IPR036028">
    <property type="entry name" value="SH3-like_dom_sf"/>
</dbReference>
<feature type="domain" description="Fibronectin type-III" evidence="7">
    <location>
        <begin position="230"/>
        <end position="323"/>
    </location>
</feature>
<dbReference type="Gene3D" id="2.30.30.40">
    <property type="entry name" value="SH3 Domains"/>
    <property type="match status" value="3"/>
</dbReference>
<evidence type="ECO:0000259" key="7">
    <source>
        <dbReference type="PROSITE" id="PS50853"/>
    </source>
</evidence>
<dbReference type="CDD" id="cd00063">
    <property type="entry name" value="FN3"/>
    <property type="match status" value="1"/>
</dbReference>
<dbReference type="InterPro" id="IPR035753">
    <property type="entry name" value="RIM-BP_SH3_2"/>
</dbReference>
<evidence type="ECO:0000259" key="6">
    <source>
        <dbReference type="PROSITE" id="PS50002"/>
    </source>
</evidence>
<dbReference type="Pfam" id="PF25523">
    <property type="entry name" value="Ig_RIMBP2"/>
    <property type="match status" value="1"/>
</dbReference>
<keyword evidence="3" id="KW-0677">Repeat</keyword>
<feature type="domain" description="SH3" evidence="6">
    <location>
        <begin position="1"/>
        <end position="29"/>
    </location>
</feature>
<evidence type="ECO:0000313" key="9">
    <source>
        <dbReference type="EMBL" id="CEK79718.1"/>
    </source>
</evidence>
<feature type="compositionally biased region" description="Polar residues" evidence="5">
    <location>
        <begin position="604"/>
        <end position="618"/>
    </location>
</feature>
<dbReference type="InterPro" id="IPR057884">
    <property type="entry name" value="FN3_RIM-BP1/2/3"/>
</dbReference>
<feature type="compositionally biased region" description="Basic and acidic residues" evidence="5">
    <location>
        <begin position="623"/>
        <end position="635"/>
    </location>
</feature>
<sequence length="1029" mass="111778">MDEDGFFDGELIDGRQGLVPSNFIEKVGDDDLVEFHAALLQAGHGDYSNANNNSITPIVPTTTTTSVAATTSNINNNNNDMGFPGSEGRQAKRNLQSFSEDNPDENFSDLEDIAEIDEDDISVNSRTLTNGAIAMPPCPRSLCLDRQLTNSILVSWRGPDPIPGLEIHSYNVLVDGEIKASVKSNERMKALLEGVNSNIVHRVCVRCVSNRGQSKDAQCTMLVGKDIYPVPSQLRTANLSSTSASLSWLPGNSNYQHSVIVNGKEVKVVKPGVFRHTLTGLVPGTFHKVTLIAKSISGALNEEKSRKWVENVSASIEFTTHEAEVPEPPLNIQVESGPREGTLLLTWLPVTINSSGVCNGAVVTGYHIMADSRKVNFVAGPTSDHVVLSSDDFKGLIPSQLSVRTVSASGMESPDSGFVLLPQSFVKEVTQATAKTSTKSVISKASRSPSSEEQKGHDTDEEIEEAFREAQQSLYKRVNAISEPYSDSSCSELSDIPEVEEDLIGSQDSRLIEVEKVSPQPAPRKLLPSSVDTGPKEFHAQKPTSQGGKMLATPARIVPAIEIIRDSSTERGTSADEDAEEISTPSTRSTPTNISGKSRVPETGISTSYRGDAQNPSAFRQVDQTRHKDSADLIRRAGGMEPETHDKYDTQSKISKTQPAINHPIKTLPRDSTRAGRDSQSPSSKHKHNKTKGPWPDSAEGVEHKKHIPEFTSSPFSPNDDIGDTDSISGEINPVVDANTVRLFIALFDYDPITMSPNVDSIDEELPFREGQILKVFGDKDSDGFYKGESLGRVGYIPCNMVSEVQIDDPEIVEQLLQESAERLGQINTLPEHTVADDQPRDVQLTPNGVASIPREGPIMRRMIALYDYDPQELSPNVDAEMELSFKTGDIVMIFGDMDEDGFYTGEINGQQGLIPSNFLQPAPSSDDDTLESTSLVSATRSRSGESLDAALSALSRTEVTSNASKIGDNLPSSTNTARSNKQAMNVNFSDIKSEGSRPGTSSPADDEKPKKKGGFLNKSKNIFKKFTR</sequence>
<dbReference type="GO" id="GO:0007274">
    <property type="term" value="P:neuromuscular synaptic transmission"/>
    <property type="evidence" value="ECO:0007669"/>
    <property type="project" value="TreeGrafter"/>
</dbReference>
<dbReference type="SUPFAM" id="SSF50044">
    <property type="entry name" value="SH3-domain"/>
    <property type="match status" value="3"/>
</dbReference>
<evidence type="ECO:0000313" key="8">
    <source>
        <dbReference type="EMBL" id="CEK79716.1"/>
    </source>
</evidence>
<evidence type="ECO:0008006" key="10">
    <source>
        <dbReference type="Google" id="ProtNLM"/>
    </source>
</evidence>
<feature type="compositionally biased region" description="Polar residues" evidence="5">
    <location>
        <begin position="436"/>
        <end position="449"/>
    </location>
</feature>
<feature type="domain" description="SH3" evidence="6">
    <location>
        <begin position="858"/>
        <end position="925"/>
    </location>
</feature>
<dbReference type="InterPro" id="IPR040325">
    <property type="entry name" value="RIMBP1/2/3"/>
</dbReference>
<dbReference type="PROSITE" id="PS50002">
    <property type="entry name" value="SH3"/>
    <property type="match status" value="3"/>
</dbReference>
<dbReference type="Pfam" id="PF07653">
    <property type="entry name" value="SH3_2"/>
    <property type="match status" value="2"/>
</dbReference>